<dbReference type="PANTHER" id="PTHR11601">
    <property type="entry name" value="CYSTEINE DESULFURYLASE FAMILY MEMBER"/>
    <property type="match status" value="1"/>
</dbReference>
<evidence type="ECO:0000256" key="5">
    <source>
        <dbReference type="ARBA" id="ARBA00022898"/>
    </source>
</evidence>
<evidence type="ECO:0000256" key="2">
    <source>
        <dbReference type="ARBA" id="ARBA00006490"/>
    </source>
</evidence>
<dbReference type="PANTHER" id="PTHR11601:SF34">
    <property type="entry name" value="CYSTEINE DESULFURASE"/>
    <property type="match status" value="1"/>
</dbReference>
<evidence type="ECO:0000256" key="7">
    <source>
        <dbReference type="ARBA" id="ARBA00023014"/>
    </source>
</evidence>
<evidence type="ECO:0000256" key="4">
    <source>
        <dbReference type="ARBA" id="ARBA00022723"/>
    </source>
</evidence>
<evidence type="ECO:0000313" key="10">
    <source>
        <dbReference type="EMBL" id="SIS46373.1"/>
    </source>
</evidence>
<dbReference type="GO" id="GO:0051536">
    <property type="term" value="F:iron-sulfur cluster binding"/>
    <property type="evidence" value="ECO:0007669"/>
    <property type="project" value="UniProtKB-KW"/>
</dbReference>
<name>A0A1N7JAI4_9BACI</name>
<dbReference type="InterPro" id="IPR016454">
    <property type="entry name" value="Cysteine_dSase"/>
</dbReference>
<dbReference type="Gene3D" id="1.10.260.50">
    <property type="match status" value="1"/>
</dbReference>
<feature type="domain" description="Aminotransferase class V" evidence="9">
    <location>
        <begin position="4"/>
        <end position="371"/>
    </location>
</feature>
<dbReference type="PIRSF" id="PIRSF005572">
    <property type="entry name" value="NifS"/>
    <property type="match status" value="1"/>
</dbReference>
<dbReference type="GO" id="GO:0046872">
    <property type="term" value="F:metal ion binding"/>
    <property type="evidence" value="ECO:0007669"/>
    <property type="project" value="UniProtKB-KW"/>
</dbReference>
<dbReference type="Gene3D" id="3.40.640.10">
    <property type="entry name" value="Type I PLP-dependent aspartate aminotransferase-like (Major domain)"/>
    <property type="match status" value="1"/>
</dbReference>
<dbReference type="OrthoDB" id="9808002at2"/>
<dbReference type="SUPFAM" id="SSF53383">
    <property type="entry name" value="PLP-dependent transferases"/>
    <property type="match status" value="1"/>
</dbReference>
<evidence type="ECO:0000256" key="1">
    <source>
        <dbReference type="ARBA" id="ARBA00001933"/>
    </source>
</evidence>
<comment type="catalytic activity">
    <reaction evidence="8">
        <text>(sulfur carrier)-H + L-cysteine = (sulfur carrier)-SH + L-alanine</text>
        <dbReference type="Rhea" id="RHEA:43892"/>
        <dbReference type="Rhea" id="RHEA-COMP:14737"/>
        <dbReference type="Rhea" id="RHEA-COMP:14739"/>
        <dbReference type="ChEBI" id="CHEBI:29917"/>
        <dbReference type="ChEBI" id="CHEBI:35235"/>
        <dbReference type="ChEBI" id="CHEBI:57972"/>
        <dbReference type="ChEBI" id="CHEBI:64428"/>
        <dbReference type="EC" id="2.8.1.7"/>
    </reaction>
</comment>
<dbReference type="InterPro" id="IPR015422">
    <property type="entry name" value="PyrdxlP-dep_Trfase_small"/>
</dbReference>
<keyword evidence="7" id="KW-0411">Iron-sulfur</keyword>
<dbReference type="InterPro" id="IPR015424">
    <property type="entry name" value="PyrdxlP-dep_Trfase"/>
</dbReference>
<dbReference type="GO" id="GO:0031071">
    <property type="term" value="F:cysteine desulfurase activity"/>
    <property type="evidence" value="ECO:0007669"/>
    <property type="project" value="UniProtKB-EC"/>
</dbReference>
<evidence type="ECO:0000256" key="3">
    <source>
        <dbReference type="ARBA" id="ARBA00022679"/>
    </source>
</evidence>
<gene>
    <name evidence="10" type="ORF">SAMN05421687_104280</name>
</gene>
<dbReference type="FunFam" id="3.40.640.10:FF:000084">
    <property type="entry name" value="IscS-like cysteine desulfurase"/>
    <property type="match status" value="1"/>
</dbReference>
<sequence>MPLYLDNSATTQVLPEVRDTMIPYLFEEFGNPSSKYYDQAENAKSAINSAREQVGALVGCEEREVVFTSGSTESNNMIIKGIADYYQNKGNHIITSKAEHSAVLETCKYLEQQGFEVTYLDVDKYGRISIEELQGVIKEKPPLLVSIIWGNNETGSLNPIEEIGEVCANYKVFFHTDATQVIGKLPVDISTIPGLQFASISAHKFHGPKGIGAAIIKRDELGLPIPLTPLLHGGGQEEGYRSGTHPVHNIVGLGKAAELAKTNLEQHSTQLKENEKYLEKVMTTKFGDKITFNHDGSKKIPGILSVTFTGVNNELLVKNLAPHIAISTGSACSTSKPSHVLEAMGYSLEHIRSTIRISLSPFITKDELDIFNSL</sequence>
<dbReference type="RefSeq" id="WP_076558529.1">
    <property type="nucleotide sequence ID" value="NZ_FTOC01000004.1"/>
</dbReference>
<reference evidence="11" key="1">
    <citation type="submission" date="2017-01" db="EMBL/GenBank/DDBJ databases">
        <authorList>
            <person name="Varghese N."/>
            <person name="Submissions S."/>
        </authorList>
    </citation>
    <scope>NUCLEOTIDE SEQUENCE [LARGE SCALE GENOMIC DNA]</scope>
    <source>
        <strain evidence="11">DSM 23127</strain>
    </source>
</reference>
<dbReference type="Pfam" id="PF00266">
    <property type="entry name" value="Aminotran_5"/>
    <property type="match status" value="1"/>
</dbReference>
<evidence type="ECO:0000256" key="8">
    <source>
        <dbReference type="ARBA" id="ARBA00050776"/>
    </source>
</evidence>
<dbReference type="STRING" id="570947.SAMN05421687_104280"/>
<proteinExistence type="inferred from homology"/>
<dbReference type="Gene3D" id="3.90.1150.10">
    <property type="entry name" value="Aspartate Aminotransferase, domain 1"/>
    <property type="match status" value="1"/>
</dbReference>
<evidence type="ECO:0000256" key="6">
    <source>
        <dbReference type="ARBA" id="ARBA00023004"/>
    </source>
</evidence>
<dbReference type="InterPro" id="IPR000192">
    <property type="entry name" value="Aminotrans_V_dom"/>
</dbReference>
<keyword evidence="5" id="KW-0663">Pyridoxal phosphate</keyword>
<dbReference type="InterPro" id="IPR015421">
    <property type="entry name" value="PyrdxlP-dep_Trfase_major"/>
</dbReference>
<comment type="similarity">
    <text evidence="2">Belongs to the class-V pyridoxal-phosphate-dependent aminotransferase family. NifS/IscS subfamily.</text>
</comment>
<evidence type="ECO:0000313" key="11">
    <source>
        <dbReference type="Proteomes" id="UP000187608"/>
    </source>
</evidence>
<keyword evidence="6" id="KW-0408">Iron</keyword>
<organism evidence="10 11">
    <name type="scientific">Salimicrobium flavidum</name>
    <dbReference type="NCBI Taxonomy" id="570947"/>
    <lineage>
        <taxon>Bacteria</taxon>
        <taxon>Bacillati</taxon>
        <taxon>Bacillota</taxon>
        <taxon>Bacilli</taxon>
        <taxon>Bacillales</taxon>
        <taxon>Bacillaceae</taxon>
        <taxon>Salimicrobium</taxon>
    </lineage>
</organism>
<keyword evidence="3" id="KW-0808">Transferase</keyword>
<protein>
    <submittedName>
        <fullName evidence="10">Cysteine desulfurase</fullName>
    </submittedName>
</protein>
<evidence type="ECO:0000259" key="9">
    <source>
        <dbReference type="Pfam" id="PF00266"/>
    </source>
</evidence>
<accession>A0A1N7JAI4</accession>
<keyword evidence="11" id="KW-1185">Reference proteome</keyword>
<dbReference type="AlphaFoldDB" id="A0A1N7JAI4"/>
<dbReference type="Proteomes" id="UP000187608">
    <property type="component" value="Unassembled WGS sequence"/>
</dbReference>
<comment type="cofactor">
    <cofactor evidence="1">
        <name>pyridoxal 5'-phosphate</name>
        <dbReference type="ChEBI" id="CHEBI:597326"/>
    </cofactor>
</comment>
<keyword evidence="4" id="KW-0479">Metal-binding</keyword>
<dbReference type="EMBL" id="FTOC01000004">
    <property type="protein sequence ID" value="SIS46373.1"/>
    <property type="molecule type" value="Genomic_DNA"/>
</dbReference>